<feature type="domain" description="Cytidylate kinase" evidence="9">
    <location>
        <begin position="5"/>
        <end position="213"/>
    </location>
</feature>
<comment type="subcellular location">
    <subcellularLocation>
        <location evidence="8">Cytoplasm</location>
    </subcellularLocation>
</comment>
<feature type="binding site" evidence="8">
    <location>
        <begin position="9"/>
        <end position="17"/>
    </location>
    <ligand>
        <name>ATP</name>
        <dbReference type="ChEBI" id="CHEBI:30616"/>
    </ligand>
</feature>
<dbReference type="CDD" id="cd02020">
    <property type="entry name" value="CMPK"/>
    <property type="match status" value="1"/>
</dbReference>
<keyword evidence="2 8" id="KW-0808">Transferase</keyword>
<dbReference type="HAMAP" id="MF_00238">
    <property type="entry name" value="Cytidyl_kinase_type1"/>
    <property type="match status" value="1"/>
</dbReference>
<evidence type="ECO:0000256" key="2">
    <source>
        <dbReference type="ARBA" id="ARBA00022679"/>
    </source>
</evidence>
<comment type="catalytic activity">
    <reaction evidence="7 8">
        <text>CMP + ATP = CDP + ADP</text>
        <dbReference type="Rhea" id="RHEA:11600"/>
        <dbReference type="ChEBI" id="CHEBI:30616"/>
        <dbReference type="ChEBI" id="CHEBI:58069"/>
        <dbReference type="ChEBI" id="CHEBI:60377"/>
        <dbReference type="ChEBI" id="CHEBI:456216"/>
        <dbReference type="EC" id="2.7.4.25"/>
    </reaction>
</comment>
<dbReference type="GO" id="GO:0005737">
    <property type="term" value="C:cytoplasm"/>
    <property type="evidence" value="ECO:0007669"/>
    <property type="project" value="UniProtKB-SubCell"/>
</dbReference>
<dbReference type="Gene3D" id="3.40.50.300">
    <property type="entry name" value="P-loop containing nucleotide triphosphate hydrolases"/>
    <property type="match status" value="1"/>
</dbReference>
<evidence type="ECO:0000256" key="8">
    <source>
        <dbReference type="HAMAP-Rule" id="MF_00238"/>
    </source>
</evidence>
<evidence type="ECO:0000313" key="10">
    <source>
        <dbReference type="EMBL" id="AUR52549.1"/>
    </source>
</evidence>
<dbReference type="NCBIfam" id="TIGR00017">
    <property type="entry name" value="cmk"/>
    <property type="match status" value="1"/>
</dbReference>
<dbReference type="GO" id="GO:0036430">
    <property type="term" value="F:CMP kinase activity"/>
    <property type="evidence" value="ECO:0007669"/>
    <property type="project" value="RHEA"/>
</dbReference>
<evidence type="ECO:0000256" key="7">
    <source>
        <dbReference type="ARBA" id="ARBA00048478"/>
    </source>
</evidence>
<comment type="similarity">
    <text evidence="1 8">Belongs to the cytidylate kinase family. Type 1 subfamily.</text>
</comment>
<evidence type="ECO:0000259" key="9">
    <source>
        <dbReference type="Pfam" id="PF02224"/>
    </source>
</evidence>
<dbReference type="Proteomes" id="UP000236655">
    <property type="component" value="Chromosome"/>
</dbReference>
<dbReference type="InterPro" id="IPR011994">
    <property type="entry name" value="Cytidylate_kinase_dom"/>
</dbReference>
<dbReference type="OrthoDB" id="9807434at2"/>
<name>A0A2I7N7V5_9NEIS</name>
<organism evidence="10 11">
    <name type="scientific">Aquella oligotrophica</name>
    <dbReference type="NCBI Taxonomy" id="2067065"/>
    <lineage>
        <taxon>Bacteria</taxon>
        <taxon>Pseudomonadati</taxon>
        <taxon>Pseudomonadota</taxon>
        <taxon>Betaproteobacteria</taxon>
        <taxon>Neisseriales</taxon>
        <taxon>Neisseriaceae</taxon>
        <taxon>Aquella</taxon>
    </lineage>
</organism>
<accession>A0A2I7N7V5</accession>
<gene>
    <name evidence="8" type="primary">cmk</name>
    <name evidence="10" type="ORF">CUN60_09645</name>
</gene>
<dbReference type="RefSeq" id="WP_102951838.1">
    <property type="nucleotide sequence ID" value="NZ_CP024847.1"/>
</dbReference>
<dbReference type="KEGG" id="nba:CUN60_09645"/>
<evidence type="ECO:0000256" key="1">
    <source>
        <dbReference type="ARBA" id="ARBA00009427"/>
    </source>
</evidence>
<evidence type="ECO:0000256" key="6">
    <source>
        <dbReference type="ARBA" id="ARBA00047615"/>
    </source>
</evidence>
<dbReference type="GO" id="GO:0005524">
    <property type="term" value="F:ATP binding"/>
    <property type="evidence" value="ECO:0007669"/>
    <property type="project" value="UniProtKB-UniRule"/>
</dbReference>
<evidence type="ECO:0000313" key="11">
    <source>
        <dbReference type="Proteomes" id="UP000236655"/>
    </source>
</evidence>
<keyword evidence="5 8" id="KW-0067">ATP-binding</keyword>
<dbReference type="InterPro" id="IPR003136">
    <property type="entry name" value="Cytidylate_kin"/>
</dbReference>
<dbReference type="AlphaFoldDB" id="A0A2I7N7V5"/>
<dbReference type="SUPFAM" id="SSF52540">
    <property type="entry name" value="P-loop containing nucleoside triphosphate hydrolases"/>
    <property type="match status" value="1"/>
</dbReference>
<reference evidence="11" key="1">
    <citation type="submission" date="2017-11" db="EMBL/GenBank/DDBJ databases">
        <authorList>
            <person name="Chan K.G."/>
            <person name="Lee L.S."/>
        </authorList>
    </citation>
    <scope>NUCLEOTIDE SEQUENCE [LARGE SCALE GENOMIC DNA]</scope>
    <source>
        <strain evidence="11">DSM 100970</strain>
    </source>
</reference>
<keyword evidence="11" id="KW-1185">Reference proteome</keyword>
<comment type="catalytic activity">
    <reaction evidence="6 8">
        <text>dCMP + ATP = dCDP + ADP</text>
        <dbReference type="Rhea" id="RHEA:25094"/>
        <dbReference type="ChEBI" id="CHEBI:30616"/>
        <dbReference type="ChEBI" id="CHEBI:57566"/>
        <dbReference type="ChEBI" id="CHEBI:58593"/>
        <dbReference type="ChEBI" id="CHEBI:456216"/>
        <dbReference type="EC" id="2.7.4.25"/>
    </reaction>
</comment>
<proteinExistence type="inferred from homology"/>
<keyword evidence="4 8" id="KW-0418">Kinase</keyword>
<protein>
    <recommendedName>
        <fullName evidence="8">Cytidylate kinase</fullName>
        <shortName evidence="8">CK</shortName>
        <ecNumber evidence="8">2.7.4.25</ecNumber>
    </recommendedName>
    <alternativeName>
        <fullName evidence="8">Cytidine monophosphate kinase</fullName>
        <shortName evidence="8">CMP kinase</shortName>
    </alternativeName>
</protein>
<evidence type="ECO:0000256" key="5">
    <source>
        <dbReference type="ARBA" id="ARBA00022840"/>
    </source>
</evidence>
<evidence type="ECO:0000256" key="4">
    <source>
        <dbReference type="ARBA" id="ARBA00022777"/>
    </source>
</evidence>
<keyword evidence="8" id="KW-0963">Cytoplasm</keyword>
<dbReference type="GO" id="GO:0036431">
    <property type="term" value="F:dCMP kinase activity"/>
    <property type="evidence" value="ECO:0007669"/>
    <property type="project" value="InterPro"/>
</dbReference>
<sequence>MVPVITIDGPASSGKGTVAKLLAKELGFHYLESGAIYRALGLWVYRNYGDTSVGESQVVDLVSTMLLEFTDLGVILGGENVTDALREEFVGMLASKYGSIPEVRARLLQFQRDFAKEPGLVTDGRDMGSVVFPAAKLKVFLTASAEKRAERRYKQLQLFNKSVTIEAILQDIIARDEQDSNRSTAPLSYDSSFKVLDNSDLTIEETIAVISKWYQKS</sequence>
<dbReference type="Pfam" id="PF02224">
    <property type="entry name" value="Cytidylate_kin"/>
    <property type="match status" value="1"/>
</dbReference>
<dbReference type="EMBL" id="CP024847">
    <property type="protein sequence ID" value="AUR52549.1"/>
    <property type="molecule type" value="Genomic_DNA"/>
</dbReference>
<dbReference type="InterPro" id="IPR027417">
    <property type="entry name" value="P-loop_NTPase"/>
</dbReference>
<evidence type="ECO:0000256" key="3">
    <source>
        <dbReference type="ARBA" id="ARBA00022741"/>
    </source>
</evidence>
<dbReference type="GO" id="GO:0006220">
    <property type="term" value="P:pyrimidine nucleotide metabolic process"/>
    <property type="evidence" value="ECO:0007669"/>
    <property type="project" value="UniProtKB-UniRule"/>
</dbReference>
<dbReference type="EC" id="2.7.4.25" evidence="8"/>
<keyword evidence="3 8" id="KW-0547">Nucleotide-binding</keyword>